<dbReference type="PROSITE" id="PS51257">
    <property type="entry name" value="PROKAR_LIPOPROTEIN"/>
    <property type="match status" value="1"/>
</dbReference>
<feature type="region of interest" description="Disordered" evidence="4">
    <location>
        <begin position="127"/>
        <end position="168"/>
    </location>
</feature>
<evidence type="ECO:0000313" key="7">
    <source>
        <dbReference type="Proteomes" id="UP000742460"/>
    </source>
</evidence>
<gene>
    <name evidence="6" type="ORF">K8V81_07885</name>
</gene>
<dbReference type="EMBL" id="DYUE01000177">
    <property type="protein sequence ID" value="HJG91631.1"/>
    <property type="molecule type" value="Genomic_DNA"/>
</dbReference>
<dbReference type="Proteomes" id="UP000742460">
    <property type="component" value="Unassembled WGS sequence"/>
</dbReference>
<dbReference type="Gene3D" id="3.40.50.1980">
    <property type="entry name" value="Nitrogenase molybdenum iron protein domain"/>
    <property type="match status" value="2"/>
</dbReference>
<evidence type="ECO:0000256" key="5">
    <source>
        <dbReference type="SAM" id="SignalP"/>
    </source>
</evidence>
<dbReference type="AlphaFoldDB" id="A0A921MX83"/>
<dbReference type="Pfam" id="PF01297">
    <property type="entry name" value="ZnuA"/>
    <property type="match status" value="1"/>
</dbReference>
<dbReference type="InterPro" id="IPR006127">
    <property type="entry name" value="ZnuA-like"/>
</dbReference>
<dbReference type="InterPro" id="IPR050492">
    <property type="entry name" value="Bact_metal-bind_prot9"/>
</dbReference>
<accession>A0A921MX83</accession>
<evidence type="ECO:0000256" key="3">
    <source>
        <dbReference type="ARBA" id="ARBA00022729"/>
    </source>
</evidence>
<comment type="caution">
    <text evidence="6">The sequence shown here is derived from an EMBL/GenBank/DDBJ whole genome shotgun (WGS) entry which is preliminary data.</text>
</comment>
<dbReference type="PANTHER" id="PTHR42953">
    <property type="entry name" value="HIGH-AFFINITY ZINC UPTAKE SYSTEM PROTEIN ZNUA-RELATED"/>
    <property type="match status" value="1"/>
</dbReference>
<dbReference type="GO" id="GO:0030001">
    <property type="term" value="P:metal ion transport"/>
    <property type="evidence" value="ECO:0007669"/>
    <property type="project" value="InterPro"/>
</dbReference>
<keyword evidence="2" id="KW-0813">Transport</keyword>
<evidence type="ECO:0000256" key="1">
    <source>
        <dbReference type="ARBA" id="ARBA00011028"/>
    </source>
</evidence>
<feature type="signal peptide" evidence="5">
    <location>
        <begin position="1"/>
        <end position="26"/>
    </location>
</feature>
<protein>
    <submittedName>
        <fullName evidence="6">Metal ABC transporter substrate-binding protein</fullName>
    </submittedName>
</protein>
<dbReference type="SUPFAM" id="SSF53807">
    <property type="entry name" value="Helical backbone' metal receptor"/>
    <property type="match status" value="1"/>
</dbReference>
<evidence type="ECO:0000313" key="6">
    <source>
        <dbReference type="EMBL" id="HJG91631.1"/>
    </source>
</evidence>
<sequence length="331" mass="35180">MTRALRPSRRSLLAAAGLGAGAAVLAACGSSTTEGRGGLSVVTSAYPLAYLVTRIGGEHVELTDLTTPGADAHGIELSVKQVMTVESADLVLQIPGLQASLDDAISSQDGENVLDVSSVVTLLPVGEAEEHSHESEEEHAAHEHEDGGEHEDEGHEGHDHGPDDPHFWHDPLLMADLADALAERLGELAPDSADAFTASAQEVRTELETLDAELAESFGSVEGRKPFITSHAAYAYLAERYDLHQIGISGVDPENEPSPQRLLALEKVVDEEGVTTVFFETSASPKVAQTLANNLGIDSAELDNLETQQSEDADYAQVMRDNCTALVESWS</sequence>
<name>A0A921MX83_9MICO</name>
<dbReference type="PANTHER" id="PTHR42953:SF3">
    <property type="entry name" value="HIGH-AFFINITY ZINC UPTAKE SYSTEM PROTEIN ZNUA"/>
    <property type="match status" value="1"/>
</dbReference>
<evidence type="ECO:0000256" key="2">
    <source>
        <dbReference type="ARBA" id="ARBA00022448"/>
    </source>
</evidence>
<dbReference type="GO" id="GO:0046872">
    <property type="term" value="F:metal ion binding"/>
    <property type="evidence" value="ECO:0007669"/>
    <property type="project" value="InterPro"/>
</dbReference>
<feature type="compositionally biased region" description="Basic and acidic residues" evidence="4">
    <location>
        <begin position="128"/>
        <end position="168"/>
    </location>
</feature>
<dbReference type="InterPro" id="IPR006311">
    <property type="entry name" value="TAT_signal"/>
</dbReference>
<comment type="similarity">
    <text evidence="1">Belongs to the bacterial solute-binding protein 9 family.</text>
</comment>
<evidence type="ECO:0000256" key="4">
    <source>
        <dbReference type="SAM" id="MobiDB-lite"/>
    </source>
</evidence>
<reference evidence="6" key="2">
    <citation type="submission" date="2021-09" db="EMBL/GenBank/DDBJ databases">
        <authorList>
            <person name="Gilroy R."/>
        </authorList>
    </citation>
    <scope>NUCLEOTIDE SEQUENCE</scope>
    <source>
        <strain evidence="6">ChiGjej5B5-22894</strain>
    </source>
</reference>
<dbReference type="PROSITE" id="PS51318">
    <property type="entry name" value="TAT"/>
    <property type="match status" value="1"/>
</dbReference>
<reference evidence="6" key="1">
    <citation type="journal article" date="2021" name="PeerJ">
        <title>Extensive microbial diversity within the chicken gut microbiome revealed by metagenomics and culture.</title>
        <authorList>
            <person name="Gilroy R."/>
            <person name="Ravi A."/>
            <person name="Getino M."/>
            <person name="Pursley I."/>
            <person name="Horton D.L."/>
            <person name="Alikhan N.F."/>
            <person name="Baker D."/>
            <person name="Gharbi K."/>
            <person name="Hall N."/>
            <person name="Watson M."/>
            <person name="Adriaenssens E.M."/>
            <person name="Foster-Nyarko E."/>
            <person name="Jarju S."/>
            <person name="Secka A."/>
            <person name="Antonio M."/>
            <person name="Oren A."/>
            <person name="Chaudhuri R.R."/>
            <person name="La Ragione R."/>
            <person name="Hildebrand F."/>
            <person name="Pallen M.J."/>
        </authorList>
    </citation>
    <scope>NUCLEOTIDE SEQUENCE</scope>
    <source>
        <strain evidence="6">ChiGjej5B5-22894</strain>
    </source>
</reference>
<proteinExistence type="inferred from homology"/>
<feature type="chain" id="PRO_5038583297" evidence="5">
    <location>
        <begin position="27"/>
        <end position="331"/>
    </location>
</feature>
<keyword evidence="3 5" id="KW-0732">Signal</keyword>
<organism evidence="6 7">
    <name type="scientific">Brachybacterium massiliense</name>
    <dbReference type="NCBI Taxonomy" id="1755098"/>
    <lineage>
        <taxon>Bacteria</taxon>
        <taxon>Bacillati</taxon>
        <taxon>Actinomycetota</taxon>
        <taxon>Actinomycetes</taxon>
        <taxon>Micrococcales</taxon>
        <taxon>Dermabacteraceae</taxon>
        <taxon>Brachybacterium</taxon>
    </lineage>
</organism>